<dbReference type="InterPro" id="IPR011990">
    <property type="entry name" value="TPR-like_helical_dom_sf"/>
</dbReference>
<dbReference type="GO" id="GO:0005739">
    <property type="term" value="C:mitochondrion"/>
    <property type="evidence" value="ECO:0007669"/>
    <property type="project" value="UniProtKB-ARBA"/>
</dbReference>
<dbReference type="Proteomes" id="UP000054454">
    <property type="component" value="Unassembled WGS sequence"/>
</dbReference>
<dbReference type="RefSeq" id="XP_018226830.1">
    <property type="nucleotide sequence ID" value="XM_018369640.1"/>
</dbReference>
<evidence type="ECO:0000313" key="4">
    <source>
        <dbReference type="Proteomes" id="UP000054454"/>
    </source>
</evidence>
<dbReference type="VEuPathDB" id="FungiDB:T552_01047"/>
<dbReference type="PROSITE" id="PS51375">
    <property type="entry name" value="PPR"/>
    <property type="match status" value="1"/>
</dbReference>
<feature type="repeat" description="PPR" evidence="2">
    <location>
        <begin position="382"/>
        <end position="416"/>
    </location>
</feature>
<evidence type="ECO:0000256" key="2">
    <source>
        <dbReference type="PROSITE-ProRule" id="PRU00708"/>
    </source>
</evidence>
<evidence type="ECO:0000256" key="1">
    <source>
        <dbReference type="ARBA" id="ARBA00007626"/>
    </source>
</evidence>
<dbReference type="EMBL" id="LFVZ01000004">
    <property type="protein sequence ID" value="KTW29843.1"/>
    <property type="molecule type" value="Genomic_DNA"/>
</dbReference>
<comment type="similarity">
    <text evidence="1">Belongs to the PPR family. P subfamily.</text>
</comment>
<dbReference type="Gene3D" id="1.25.40.10">
    <property type="entry name" value="Tetratricopeptide repeat domain"/>
    <property type="match status" value="1"/>
</dbReference>
<gene>
    <name evidence="3" type="ORF">T552_01047</name>
</gene>
<name>A0A0W4ZN95_PNEC8</name>
<comment type="caution">
    <text evidence="3">The sequence shown here is derived from an EMBL/GenBank/DDBJ whole genome shotgun (WGS) entry which is preliminary data.</text>
</comment>
<dbReference type="Pfam" id="PF13812">
    <property type="entry name" value="PPR_3"/>
    <property type="match status" value="1"/>
</dbReference>
<dbReference type="GeneID" id="28935842"/>
<organism evidence="3 4">
    <name type="scientific">Pneumocystis carinii (strain B80)</name>
    <name type="common">Rat pneumocystis pneumonia agent</name>
    <name type="synonym">Pneumocystis carinii f. sp. carinii</name>
    <dbReference type="NCBI Taxonomy" id="1408658"/>
    <lineage>
        <taxon>Eukaryota</taxon>
        <taxon>Fungi</taxon>
        <taxon>Dikarya</taxon>
        <taxon>Ascomycota</taxon>
        <taxon>Taphrinomycotina</taxon>
        <taxon>Pneumocystomycetes</taxon>
        <taxon>Pneumocystaceae</taxon>
        <taxon>Pneumocystis</taxon>
    </lineage>
</organism>
<dbReference type="InterPro" id="IPR044179">
    <property type="entry name" value="PPR5-like"/>
</dbReference>
<dbReference type="GO" id="GO:0003729">
    <property type="term" value="F:mRNA binding"/>
    <property type="evidence" value="ECO:0007669"/>
    <property type="project" value="InterPro"/>
</dbReference>
<evidence type="ECO:0000313" key="3">
    <source>
        <dbReference type="EMBL" id="KTW29843.1"/>
    </source>
</evidence>
<dbReference type="PANTHER" id="PTHR47874">
    <property type="entry name" value="EXPRESSED PROTEIN"/>
    <property type="match status" value="1"/>
</dbReference>
<sequence>MKPGCQIVVQRSPVFLCFLPYFHGFPVNLGTKYRNISRIRFYNGSLALFSKKKHRNLVIPDSIIKESFSDKKISFQYNVSSGNLMAALGCYFELKKTGCLTGFDITKLVMLMYRHLRKISPISVDDDNIKKLLFYLENILNDVRCNFISDHPMIWVNAIYIYTILQLYETGKKIWESLRSKYVSEPTSFDSRVYGAAIKLYSAMGSPLTECEELFEEAIHMININKMRKSLILYEGIIIARIENQDKKKALEGLQECLNEFRNTIKPVFLDSLVYNAVNKKDPQSVVDIVFYGLNSHYIPSPEALSKLFKELWICNRDLLTILKIFKKYNEVSSHIHIEHLNFILNALFKSTNRENQTNVANTIEKVNNLLQIIYESNISPSISTFNTLISGYTYLKKFDYVEKTIEQMKQSNILENEVTLRVILKNCGEKGDSLEKINAIWEKIVELASKNQKYIEEKDWITLLKILPHYKEKGIDLMTTFLQKYKSKTHDSTLKKIWHEFIKIQHSLNN</sequence>
<dbReference type="OrthoDB" id="185373at2759"/>
<reference evidence="4" key="1">
    <citation type="journal article" date="2016" name="Nat. Commun.">
        <title>Genome analysis of three Pneumocystis species reveals adaptation mechanisms to life exclusively in mammalian hosts.</title>
        <authorList>
            <person name="Ma L."/>
            <person name="Chen Z."/>
            <person name="Huang D.W."/>
            <person name="Kutty G."/>
            <person name="Ishihara M."/>
            <person name="Wang H."/>
            <person name="Abouelleil A."/>
            <person name="Bishop L."/>
            <person name="Davey E."/>
            <person name="Deng R."/>
            <person name="Deng X."/>
            <person name="Fan L."/>
            <person name="Fantoni G."/>
            <person name="Fitzgerald M."/>
            <person name="Gogineni E."/>
            <person name="Goldberg J.M."/>
            <person name="Handley G."/>
            <person name="Hu X."/>
            <person name="Huber C."/>
            <person name="Jiao X."/>
            <person name="Jones K."/>
            <person name="Levin J.Z."/>
            <person name="Liu Y."/>
            <person name="Macdonald P."/>
            <person name="Melnikov A."/>
            <person name="Raley C."/>
            <person name="Sassi M."/>
            <person name="Sherman B.T."/>
            <person name="Song X."/>
            <person name="Sykes S."/>
            <person name="Tran B."/>
            <person name="Walsh L."/>
            <person name="Xia Y."/>
            <person name="Yang J."/>
            <person name="Young S."/>
            <person name="Zeng Q."/>
            <person name="Zheng X."/>
            <person name="Stephens R."/>
            <person name="Nusbaum C."/>
            <person name="Birren B.W."/>
            <person name="Azadi P."/>
            <person name="Lempicki R.A."/>
            <person name="Cuomo C.A."/>
            <person name="Kovacs J.A."/>
        </authorList>
    </citation>
    <scope>NUCLEOTIDE SEQUENCE [LARGE SCALE GENOMIC DNA]</scope>
    <source>
        <strain evidence="4">B80</strain>
    </source>
</reference>
<keyword evidence="4" id="KW-1185">Reference proteome</keyword>
<dbReference type="InterPro" id="IPR002885">
    <property type="entry name" value="PPR_rpt"/>
</dbReference>
<protein>
    <submittedName>
        <fullName evidence="3">Uncharacterized protein</fullName>
    </submittedName>
</protein>
<dbReference type="PANTHER" id="PTHR47874:SF4">
    <property type="entry name" value="EXPRESSED PROTEIN"/>
    <property type="match status" value="1"/>
</dbReference>
<dbReference type="AlphaFoldDB" id="A0A0W4ZN95"/>
<accession>A0A0W4ZN95</accession>
<proteinExistence type="inferred from homology"/>